<feature type="domain" description="Multidrug resistance protein MdtA-like beta-barrel" evidence="6">
    <location>
        <begin position="205"/>
        <end position="291"/>
    </location>
</feature>
<gene>
    <name evidence="8" type="ORF">P3TCK_08246</name>
</gene>
<evidence type="ECO:0000259" key="7">
    <source>
        <dbReference type="Pfam" id="PF25967"/>
    </source>
</evidence>
<dbReference type="Gene3D" id="2.40.50.100">
    <property type="match status" value="1"/>
</dbReference>
<dbReference type="Gene3D" id="2.40.30.170">
    <property type="match status" value="1"/>
</dbReference>
<dbReference type="OrthoDB" id="9800613at2"/>
<dbReference type="Gene3D" id="1.10.287.470">
    <property type="entry name" value="Helix hairpin bin"/>
    <property type="match status" value="1"/>
</dbReference>
<dbReference type="EMBL" id="AAPH01000016">
    <property type="protein sequence ID" value="EAS42828.1"/>
    <property type="molecule type" value="Genomic_DNA"/>
</dbReference>
<reference evidence="8 9" key="1">
    <citation type="submission" date="2006-03" db="EMBL/GenBank/DDBJ databases">
        <authorList>
            <person name="Bartlett D.H."/>
            <person name="Valle G."/>
            <person name="Lauro F.M."/>
            <person name="Vezzi A."/>
            <person name="Simonato F."/>
            <person name="Eloe E."/>
            <person name="Vitulo N."/>
            <person name="Stratton T.K."/>
            <person name="D'angelo M."/>
            <person name="Ferriera S."/>
            <person name="Johnson J."/>
            <person name="Kravitz S."/>
            <person name="Beeson K."/>
            <person name="Sutton G."/>
            <person name="Rogers Y."/>
            <person name="Friedman R."/>
            <person name="Frazier M."/>
            <person name="Venter J.C."/>
        </authorList>
    </citation>
    <scope>NUCLEOTIDE SEQUENCE [LARGE SCALE GENOMIC DNA]</scope>
    <source>
        <strain evidence="8 9">3TCK</strain>
    </source>
</reference>
<evidence type="ECO:0000256" key="3">
    <source>
        <dbReference type="SAM" id="Coils"/>
    </source>
</evidence>
<comment type="subcellular location">
    <subcellularLocation>
        <location evidence="1">Cell inner membrane</location>
        <topology evidence="1">Lipid-anchor</topology>
    </subcellularLocation>
</comment>
<evidence type="ECO:0000259" key="6">
    <source>
        <dbReference type="Pfam" id="PF25944"/>
    </source>
</evidence>
<dbReference type="PROSITE" id="PS51257">
    <property type="entry name" value="PROKAR_LIPOPROTEIN"/>
    <property type="match status" value="1"/>
</dbReference>
<feature type="domain" description="Multidrug resistance protein MdtA-like alpha-helical hairpin" evidence="4">
    <location>
        <begin position="99"/>
        <end position="168"/>
    </location>
</feature>
<dbReference type="GO" id="GO:0030313">
    <property type="term" value="C:cell envelope"/>
    <property type="evidence" value="ECO:0007669"/>
    <property type="project" value="UniProtKB-SubCell"/>
</dbReference>
<evidence type="ECO:0000256" key="2">
    <source>
        <dbReference type="ARBA" id="ARBA00009477"/>
    </source>
</evidence>
<dbReference type="InterPro" id="IPR058624">
    <property type="entry name" value="MdtA-like_HH"/>
</dbReference>
<dbReference type="GO" id="GO:0005886">
    <property type="term" value="C:plasma membrane"/>
    <property type="evidence" value="ECO:0007669"/>
    <property type="project" value="TreeGrafter"/>
</dbReference>
<dbReference type="Proteomes" id="UP000003789">
    <property type="component" value="Unassembled WGS sequence"/>
</dbReference>
<dbReference type="Pfam" id="PF25944">
    <property type="entry name" value="Beta-barrel_RND"/>
    <property type="match status" value="1"/>
</dbReference>
<dbReference type="AlphaFoldDB" id="Q1Z2T9"/>
<dbReference type="GO" id="GO:0046677">
    <property type="term" value="P:response to antibiotic"/>
    <property type="evidence" value="ECO:0007669"/>
    <property type="project" value="TreeGrafter"/>
</dbReference>
<sequence>MNKKLIIATLVSASLLAGCGDKVSGQKSPQGPLVVVEPVTVIDYQQGKQYVGRTEALEDVLITAQVSGYLKERFFTEGQLVEKGQLLFQIEPAAYEAKLASAQAAISQAEANLKKADLDFKRGQNLLPKGSISESEFDRLTAENLSAIAQLKAAKAQYHSAEVDLSYTSISAPFSGRISDSKVSLGDLVSPSSGVLTTLVSLNPMQTTFNLSERERLDLGIDYLDGSGEGKGNVEVLLTLNNGEEYEHLGEVDFIGNRIDLNTGTIAMRAKFDNPEQRLLPGQHVQVFLREKIPVQKMVIPRRAVQSDLEGDFVMVLKEDNVAERRNVIMGPQTVQGIIIADGIDATDIVMTKGLQRVRNGITVRVEATEAKDK</sequence>
<dbReference type="InterPro" id="IPR058626">
    <property type="entry name" value="MdtA-like_b-barrel"/>
</dbReference>
<organism evidence="8 9">
    <name type="scientific">Photobacterium profundum 3TCK</name>
    <dbReference type="NCBI Taxonomy" id="314280"/>
    <lineage>
        <taxon>Bacteria</taxon>
        <taxon>Pseudomonadati</taxon>
        <taxon>Pseudomonadota</taxon>
        <taxon>Gammaproteobacteria</taxon>
        <taxon>Vibrionales</taxon>
        <taxon>Vibrionaceae</taxon>
        <taxon>Photobacterium</taxon>
    </lineage>
</organism>
<keyword evidence="3" id="KW-0175">Coiled coil</keyword>
<comment type="similarity">
    <text evidence="2">Belongs to the membrane fusion protein (MFP) (TC 8.A.1) family.</text>
</comment>
<dbReference type="SUPFAM" id="SSF111369">
    <property type="entry name" value="HlyD-like secretion proteins"/>
    <property type="match status" value="1"/>
</dbReference>
<dbReference type="GO" id="GO:0022857">
    <property type="term" value="F:transmembrane transporter activity"/>
    <property type="evidence" value="ECO:0007669"/>
    <property type="project" value="InterPro"/>
</dbReference>
<evidence type="ECO:0000313" key="9">
    <source>
        <dbReference type="Proteomes" id="UP000003789"/>
    </source>
</evidence>
<feature type="coiled-coil region" evidence="3">
    <location>
        <begin position="99"/>
        <end position="157"/>
    </location>
</feature>
<dbReference type="InterPro" id="IPR058627">
    <property type="entry name" value="MdtA-like_C"/>
</dbReference>
<feature type="domain" description="Multidrug resistance protein MdtA-like C-terminal permuted SH3" evidence="7">
    <location>
        <begin position="298"/>
        <end position="357"/>
    </location>
</feature>
<dbReference type="InterPro" id="IPR006143">
    <property type="entry name" value="RND_pump_MFP"/>
</dbReference>
<evidence type="ECO:0000259" key="4">
    <source>
        <dbReference type="Pfam" id="PF25876"/>
    </source>
</evidence>
<dbReference type="Gene3D" id="2.40.420.20">
    <property type="match status" value="1"/>
</dbReference>
<dbReference type="Pfam" id="PF25917">
    <property type="entry name" value="BSH_RND"/>
    <property type="match status" value="1"/>
</dbReference>
<evidence type="ECO:0000259" key="5">
    <source>
        <dbReference type="Pfam" id="PF25917"/>
    </source>
</evidence>
<dbReference type="RefSeq" id="WP_006229665.1">
    <property type="nucleotide sequence ID" value="NZ_CH724134.1"/>
</dbReference>
<dbReference type="PANTHER" id="PTHR30158">
    <property type="entry name" value="ACRA/E-RELATED COMPONENT OF DRUG EFFLUX TRANSPORTER"/>
    <property type="match status" value="1"/>
</dbReference>
<feature type="domain" description="Multidrug resistance protein MdtA-like barrel-sandwich hybrid" evidence="5">
    <location>
        <begin position="60"/>
        <end position="190"/>
    </location>
</feature>
<proteinExistence type="inferred from homology"/>
<name>Q1Z2T9_9GAMM</name>
<dbReference type="HOGENOM" id="CLU_018816_2_1_6"/>
<comment type="caution">
    <text evidence="8">The sequence shown here is derived from an EMBL/GenBank/DDBJ whole genome shotgun (WGS) entry which is preliminary data.</text>
</comment>
<dbReference type="Pfam" id="PF25876">
    <property type="entry name" value="HH_MFP_RND"/>
    <property type="match status" value="1"/>
</dbReference>
<dbReference type="NCBIfam" id="TIGR01730">
    <property type="entry name" value="RND_mfp"/>
    <property type="match status" value="1"/>
</dbReference>
<accession>Q1Z2T9</accession>
<dbReference type="Pfam" id="PF25967">
    <property type="entry name" value="RND-MFP_C"/>
    <property type="match status" value="1"/>
</dbReference>
<protein>
    <submittedName>
        <fullName evidence="8">Putative multidrug efflux membrane fusion protein</fullName>
    </submittedName>
</protein>
<dbReference type="InterPro" id="IPR058625">
    <property type="entry name" value="MdtA-like_BSH"/>
</dbReference>
<evidence type="ECO:0000256" key="1">
    <source>
        <dbReference type="ARBA" id="ARBA00004519"/>
    </source>
</evidence>
<evidence type="ECO:0000313" key="8">
    <source>
        <dbReference type="EMBL" id="EAS42828.1"/>
    </source>
</evidence>